<protein>
    <submittedName>
        <fullName evidence="2">Uncharacterized protein</fullName>
    </submittedName>
</protein>
<reference evidence="2" key="1">
    <citation type="submission" date="2022-03" db="EMBL/GenBank/DDBJ databases">
        <title>Complete genome sequence of Caldinitratiruptor microaerophilus.</title>
        <authorList>
            <person name="Mukaiyama R."/>
            <person name="Nishiyama T."/>
            <person name="Ueda K."/>
        </authorList>
    </citation>
    <scope>NUCLEOTIDE SEQUENCE</scope>
    <source>
        <strain evidence="2">JCM 16183</strain>
    </source>
</reference>
<evidence type="ECO:0000256" key="1">
    <source>
        <dbReference type="SAM" id="MobiDB-lite"/>
    </source>
</evidence>
<dbReference type="AlphaFoldDB" id="A0AA35G8P9"/>
<feature type="compositionally biased region" description="Basic and acidic residues" evidence="1">
    <location>
        <begin position="169"/>
        <end position="178"/>
    </location>
</feature>
<dbReference type="Proteomes" id="UP001163687">
    <property type="component" value="Chromosome"/>
</dbReference>
<sequence length="178" mass="21067">MDRDLSLYRLLRYLAEQGTGFRYEDGEYRAYCEDPILGETNRFEIRHRPGEGYRYFVNWQEVDRDRFLASAVRLPVDRLRAMEEALRVAEERQHMRLLELLHRGWRFPDDGRVSFSWVRSYPGGGKWAAVVYLDRRDQVAYELNGRKASREQFLAETGRPEEELAELEDVLRDTADAG</sequence>
<keyword evidence="3" id="KW-1185">Reference proteome</keyword>
<proteinExistence type="predicted"/>
<name>A0AA35G8P9_9FIRM</name>
<dbReference type="KEGG" id="cmic:caldi_05690"/>
<feature type="region of interest" description="Disordered" evidence="1">
    <location>
        <begin position="154"/>
        <end position="178"/>
    </location>
</feature>
<accession>A0AA35G8P9</accession>
<evidence type="ECO:0000313" key="2">
    <source>
        <dbReference type="EMBL" id="BDG59479.1"/>
    </source>
</evidence>
<dbReference type="RefSeq" id="WP_264843605.1">
    <property type="nucleotide sequence ID" value="NZ_AP025628.1"/>
</dbReference>
<gene>
    <name evidence="2" type="ORF">caldi_05690</name>
</gene>
<organism evidence="2 3">
    <name type="scientific">Caldinitratiruptor microaerophilus</name>
    <dbReference type="NCBI Taxonomy" id="671077"/>
    <lineage>
        <taxon>Bacteria</taxon>
        <taxon>Bacillati</taxon>
        <taxon>Bacillota</taxon>
        <taxon>Clostridia</taxon>
        <taxon>Eubacteriales</taxon>
        <taxon>Symbiobacteriaceae</taxon>
        <taxon>Caldinitratiruptor</taxon>
    </lineage>
</organism>
<evidence type="ECO:0000313" key="3">
    <source>
        <dbReference type="Proteomes" id="UP001163687"/>
    </source>
</evidence>
<dbReference type="EMBL" id="AP025628">
    <property type="protein sequence ID" value="BDG59479.1"/>
    <property type="molecule type" value="Genomic_DNA"/>
</dbReference>